<dbReference type="CDD" id="cd23763">
    <property type="entry name" value="ASKHA_ATPase_ROK"/>
    <property type="match status" value="1"/>
</dbReference>
<sequence length="378" mass="40766">MMRHPPVTLLEEEKRLLWQLRTRGPQSRSALAGSLQISNGAISKLTRTLIGQALIEELPAETLAGRGRPTVPLRISPAGGYAVGVAIYAGLLEIALVDYAGGVVSLTSEKIEPVDPLCFARHVDRRIHDLAMEHRLLGSRLYGVGFSVPGPALSRDGNRWHVVQNLPGWKEAPLRAIFEETLRLPIWIENDATAAALAEYYLGGLIRRCTTAVVILLGHGIGAGIVHEGRLMRGETGSAGEIGMFYPGNQPRPTTLDLIATLQADGCKVGSLADFAEAIPGYEATIDDWLERAADQLLQTINSALAWFDPGAIRLMSPLPSAIMHGLAERLNRRAIKWGDHVAESEKERYDIEISQLGGAGSALGAALLPIHASIART</sequence>
<dbReference type="AlphaFoldDB" id="A0AA41Z8E4"/>
<proteinExistence type="predicted"/>
<dbReference type="GO" id="GO:0009384">
    <property type="term" value="F:N-acylmannosamine kinase activity"/>
    <property type="evidence" value="ECO:0007669"/>
    <property type="project" value="TreeGrafter"/>
</dbReference>
<evidence type="ECO:0000313" key="2">
    <source>
        <dbReference type="Proteomes" id="UP001165565"/>
    </source>
</evidence>
<evidence type="ECO:0000313" key="1">
    <source>
        <dbReference type="EMBL" id="MCW6535435.1"/>
    </source>
</evidence>
<protein>
    <submittedName>
        <fullName evidence="1">ROK family transcriptional regulator</fullName>
    </submittedName>
</protein>
<dbReference type="SUPFAM" id="SSF53067">
    <property type="entry name" value="Actin-like ATPase domain"/>
    <property type="match status" value="1"/>
</dbReference>
<dbReference type="Proteomes" id="UP001165565">
    <property type="component" value="Unassembled WGS sequence"/>
</dbReference>
<dbReference type="InterPro" id="IPR036388">
    <property type="entry name" value="WH-like_DNA-bd_sf"/>
</dbReference>
<gene>
    <name evidence="1" type="ORF">NEE01_11645</name>
</gene>
<dbReference type="EMBL" id="JANFAV010000007">
    <property type="protein sequence ID" value="MCW6535435.1"/>
    <property type="molecule type" value="Genomic_DNA"/>
</dbReference>
<comment type="caution">
    <text evidence="1">The sequence shown here is derived from an EMBL/GenBank/DDBJ whole genome shotgun (WGS) entry which is preliminary data.</text>
</comment>
<dbReference type="InterPro" id="IPR000600">
    <property type="entry name" value="ROK"/>
</dbReference>
<dbReference type="InterPro" id="IPR043129">
    <property type="entry name" value="ATPase_NBD"/>
</dbReference>
<dbReference type="Gene3D" id="3.30.420.40">
    <property type="match status" value="2"/>
</dbReference>
<dbReference type="Gene3D" id="1.10.10.10">
    <property type="entry name" value="Winged helix-like DNA-binding domain superfamily/Winged helix DNA-binding domain"/>
    <property type="match status" value="1"/>
</dbReference>
<dbReference type="GO" id="GO:0019262">
    <property type="term" value="P:N-acetylneuraminate catabolic process"/>
    <property type="evidence" value="ECO:0007669"/>
    <property type="project" value="TreeGrafter"/>
</dbReference>
<dbReference type="PANTHER" id="PTHR18964">
    <property type="entry name" value="ROK (REPRESSOR, ORF, KINASE) FAMILY"/>
    <property type="match status" value="1"/>
</dbReference>
<keyword evidence="2" id="KW-1185">Reference proteome</keyword>
<dbReference type="PANTHER" id="PTHR18964:SF169">
    <property type="entry name" value="N-ACETYLMANNOSAMINE KINASE"/>
    <property type="match status" value="1"/>
</dbReference>
<accession>A0AA41Z8E4</accession>
<dbReference type="Pfam" id="PF00480">
    <property type="entry name" value="ROK"/>
    <property type="match status" value="1"/>
</dbReference>
<dbReference type="SUPFAM" id="SSF46785">
    <property type="entry name" value="Winged helix' DNA-binding domain"/>
    <property type="match status" value="1"/>
</dbReference>
<dbReference type="InterPro" id="IPR036390">
    <property type="entry name" value="WH_DNA-bd_sf"/>
</dbReference>
<name>A0AA41Z8E4_9SPHN</name>
<organism evidence="1 2">
    <name type="scientific">Sphingomonas lycopersici</name>
    <dbReference type="NCBI Taxonomy" id="2951807"/>
    <lineage>
        <taxon>Bacteria</taxon>
        <taxon>Pseudomonadati</taxon>
        <taxon>Pseudomonadota</taxon>
        <taxon>Alphaproteobacteria</taxon>
        <taxon>Sphingomonadales</taxon>
        <taxon>Sphingomonadaceae</taxon>
        <taxon>Sphingomonas</taxon>
    </lineage>
</organism>
<reference evidence="1" key="1">
    <citation type="submission" date="2022-06" db="EMBL/GenBank/DDBJ databases">
        <title>Sphingomonas sp. nov. isolated from rhizosphere soil of tomato.</title>
        <authorList>
            <person name="Dong H."/>
            <person name="Gao R."/>
        </authorList>
    </citation>
    <scope>NUCLEOTIDE SEQUENCE</scope>
    <source>
        <strain evidence="1">MMSM24</strain>
    </source>
</reference>